<dbReference type="Gene3D" id="2.60.200.60">
    <property type="match status" value="1"/>
</dbReference>
<dbReference type="RefSeq" id="WP_237157882.1">
    <property type="nucleotide sequence ID" value="NZ_CP014782.1"/>
</dbReference>
<sequence length="85" mass="8536">MKTFHPQQSPTPVISASPTVKADSIALARAGVDLTPHDKPNHPTLPRKIAAGSSCVLIDGIPAARSGDAINRGGTLIGGGSSNIG</sequence>
<dbReference type="CDD" id="cd14737">
    <property type="entry name" value="PAAR_1"/>
    <property type="match status" value="1"/>
</dbReference>
<dbReference type="Pfam" id="PF05488">
    <property type="entry name" value="PAAR_motif"/>
    <property type="match status" value="1"/>
</dbReference>
<proteinExistence type="predicted"/>
<protein>
    <submittedName>
        <fullName evidence="1">PAAR motif protein</fullName>
    </submittedName>
</protein>
<dbReference type="EMBL" id="CP014782">
    <property type="protein sequence ID" value="AQS38981.1"/>
    <property type="molecule type" value="Genomic_DNA"/>
</dbReference>
<keyword evidence="2" id="KW-1185">Reference proteome</keyword>
<gene>
    <name evidence="1" type="ORF">Sps_03866</name>
</gene>
<dbReference type="Proteomes" id="UP000189545">
    <property type="component" value="Chromosome"/>
</dbReference>
<evidence type="ECO:0000313" key="1">
    <source>
        <dbReference type="EMBL" id="AQS38981.1"/>
    </source>
</evidence>
<dbReference type="AlphaFoldDB" id="A0A1S6HU07"/>
<dbReference type="KEGG" id="spsw:Sps_03866"/>
<dbReference type="InterPro" id="IPR008727">
    <property type="entry name" value="PAAR_motif"/>
</dbReference>
<organism evidence="1 2">
    <name type="scientific">Shewanella psychrophila</name>
    <dbReference type="NCBI Taxonomy" id="225848"/>
    <lineage>
        <taxon>Bacteria</taxon>
        <taxon>Pseudomonadati</taxon>
        <taxon>Pseudomonadota</taxon>
        <taxon>Gammaproteobacteria</taxon>
        <taxon>Alteromonadales</taxon>
        <taxon>Shewanellaceae</taxon>
        <taxon>Shewanella</taxon>
    </lineage>
</organism>
<evidence type="ECO:0000313" key="2">
    <source>
        <dbReference type="Proteomes" id="UP000189545"/>
    </source>
</evidence>
<accession>A0A1S6HU07</accession>
<dbReference type="STRING" id="225848.Sps_03866"/>
<name>A0A1S6HU07_9GAMM</name>
<reference evidence="1 2" key="1">
    <citation type="submission" date="2016-03" db="EMBL/GenBank/DDBJ databases">
        <title>Complete genome sequence of Shewanella psychrophila WP2, a deep sea bacterium isolated from west Pacific sediment.</title>
        <authorList>
            <person name="Xu G."/>
            <person name="Jian H."/>
        </authorList>
    </citation>
    <scope>NUCLEOTIDE SEQUENCE [LARGE SCALE GENOMIC DNA]</scope>
    <source>
        <strain evidence="1 2">WP2</strain>
    </source>
</reference>